<dbReference type="AlphaFoldDB" id="A0A832EPF1"/>
<dbReference type="PANTHER" id="PTHR37460:SF1">
    <property type="entry name" value="ENDONUCLEASE III"/>
    <property type="match status" value="1"/>
</dbReference>
<dbReference type="InterPro" id="IPR002837">
    <property type="entry name" value="DUF123"/>
</dbReference>
<dbReference type="EMBL" id="DTAU01000027">
    <property type="protein sequence ID" value="HFQ78279.1"/>
    <property type="molecule type" value="Genomic_DNA"/>
</dbReference>
<accession>A0A832EPF1</accession>
<name>A0A832EPF1_9CREN</name>
<proteinExistence type="predicted"/>
<protein>
    <submittedName>
        <fullName evidence="1">DUF123 domain-containing protein</fullName>
    </submittedName>
</protein>
<sequence>MVICRDNGLDECSNMKVPGVYTLLLNVSMDLCTIVGSLGYICIDSGMYSYIGSARGFGGIEARVKRHIDKDEKRLWWHIDYITSLKAVKIVGIVYAETVRDLEYMLANFLERSSCWSIAVPRFGSTDKRSSTHLFRWLCSFSKCLDELTEMYISIGLRPCVLHFNNHNTRPER</sequence>
<organism evidence="1">
    <name type="scientific">Ignisphaera aggregans</name>
    <dbReference type="NCBI Taxonomy" id="334771"/>
    <lineage>
        <taxon>Archaea</taxon>
        <taxon>Thermoproteota</taxon>
        <taxon>Thermoprotei</taxon>
        <taxon>Desulfurococcales</taxon>
        <taxon>Desulfurococcaceae</taxon>
        <taxon>Ignisphaera</taxon>
    </lineage>
</organism>
<reference evidence="1" key="1">
    <citation type="journal article" date="2020" name="mSystems">
        <title>Genome- and Community-Level Interaction Insights into Carbon Utilization and Element Cycling Functions of Hydrothermarchaeota in Hydrothermal Sediment.</title>
        <authorList>
            <person name="Zhou Z."/>
            <person name="Liu Y."/>
            <person name="Xu W."/>
            <person name="Pan J."/>
            <person name="Luo Z.H."/>
            <person name="Li M."/>
        </authorList>
    </citation>
    <scope>NUCLEOTIDE SEQUENCE</scope>
    <source>
        <strain evidence="1">SpSt-629</strain>
    </source>
</reference>
<gene>
    <name evidence="1" type="ORF">ENT99_01065</name>
</gene>
<comment type="caution">
    <text evidence="1">The sequence shown here is derived from an EMBL/GenBank/DDBJ whole genome shotgun (WGS) entry which is preliminary data.</text>
</comment>
<evidence type="ECO:0000313" key="1">
    <source>
        <dbReference type="EMBL" id="HFQ78279.1"/>
    </source>
</evidence>
<dbReference type="PANTHER" id="PTHR37460">
    <property type="entry name" value="ENDONUCLEASE III"/>
    <property type="match status" value="1"/>
</dbReference>
<dbReference type="Pfam" id="PF01986">
    <property type="entry name" value="DUF123"/>
    <property type="match status" value="1"/>
</dbReference>
<dbReference type="CDD" id="cd10441">
    <property type="entry name" value="GIY-YIG_COG1833"/>
    <property type="match status" value="1"/>
</dbReference>